<proteinExistence type="predicted"/>
<evidence type="ECO:0000313" key="3">
    <source>
        <dbReference type="Proteomes" id="UP000235371"/>
    </source>
</evidence>
<dbReference type="RefSeq" id="XP_024741045.1">
    <property type="nucleotide sequence ID" value="XM_024879543.1"/>
</dbReference>
<dbReference type="STRING" id="1095630.A0A2J6TM94"/>
<dbReference type="OrthoDB" id="10017101at2759"/>
<dbReference type="SUPFAM" id="SSF53335">
    <property type="entry name" value="S-adenosyl-L-methionine-dependent methyltransferases"/>
    <property type="match status" value="1"/>
</dbReference>
<evidence type="ECO:0000259" key="1">
    <source>
        <dbReference type="Pfam" id="PF13847"/>
    </source>
</evidence>
<sequence length="275" mass="30631">MDRKSETATYSHGHHASVLRSHTWRTALNSAAYLLPHLTPNMTILDIGCGPGTITVDLASYVPHGHITGLERVGDVLTQARALTKDKKVTNIDFVEGDANALDYADGTFDIVVCHQVLQHVQDPVGVLKEMRRVARVGGIVAARESDYESFVWYPDVEGMKEWRSLYLKLAKWNGGEPNAGRMVHAWARKAGFEVGGIKSSSSTWCYSTREEIAWWSGLWAERIEASSFAKTAVDGKLATSADLERIAEAWQKWGEQEDAWFSVLHGEVICRKEN</sequence>
<gene>
    <name evidence="2" type="ORF">K444DRAFT_609269</name>
</gene>
<dbReference type="PANTHER" id="PTHR43861">
    <property type="entry name" value="TRANS-ACONITATE 2-METHYLTRANSFERASE-RELATED"/>
    <property type="match status" value="1"/>
</dbReference>
<feature type="domain" description="Methyltransferase" evidence="1">
    <location>
        <begin position="39"/>
        <end position="148"/>
    </location>
</feature>
<dbReference type="GO" id="GO:0008168">
    <property type="term" value="F:methyltransferase activity"/>
    <property type="evidence" value="ECO:0007669"/>
    <property type="project" value="UniProtKB-KW"/>
</dbReference>
<dbReference type="InterPro" id="IPR025714">
    <property type="entry name" value="Methyltranfer_dom"/>
</dbReference>
<dbReference type="Gene3D" id="3.40.50.150">
    <property type="entry name" value="Vaccinia Virus protein VP39"/>
    <property type="match status" value="1"/>
</dbReference>
<organism evidence="2 3">
    <name type="scientific">Hyaloscypha bicolor E</name>
    <dbReference type="NCBI Taxonomy" id="1095630"/>
    <lineage>
        <taxon>Eukaryota</taxon>
        <taxon>Fungi</taxon>
        <taxon>Dikarya</taxon>
        <taxon>Ascomycota</taxon>
        <taxon>Pezizomycotina</taxon>
        <taxon>Leotiomycetes</taxon>
        <taxon>Helotiales</taxon>
        <taxon>Hyaloscyphaceae</taxon>
        <taxon>Hyaloscypha</taxon>
        <taxon>Hyaloscypha bicolor</taxon>
    </lineage>
</organism>
<protein>
    <submittedName>
        <fullName evidence="2">Putative ubiE/COQ5 methyltransferase</fullName>
    </submittedName>
</protein>
<dbReference type="InParanoid" id="A0A2J6TM94"/>
<dbReference type="AlphaFoldDB" id="A0A2J6TM94"/>
<dbReference type="EMBL" id="KZ613772">
    <property type="protein sequence ID" value="PMD64141.1"/>
    <property type="molecule type" value="Genomic_DNA"/>
</dbReference>
<keyword evidence="3" id="KW-1185">Reference proteome</keyword>
<accession>A0A2J6TM94</accession>
<dbReference type="GO" id="GO:0032259">
    <property type="term" value="P:methylation"/>
    <property type="evidence" value="ECO:0007669"/>
    <property type="project" value="UniProtKB-KW"/>
</dbReference>
<dbReference type="CDD" id="cd02440">
    <property type="entry name" value="AdoMet_MTases"/>
    <property type="match status" value="1"/>
</dbReference>
<dbReference type="InterPro" id="IPR029063">
    <property type="entry name" value="SAM-dependent_MTases_sf"/>
</dbReference>
<dbReference type="GeneID" id="36587620"/>
<keyword evidence="2" id="KW-0489">Methyltransferase</keyword>
<reference evidence="2 3" key="1">
    <citation type="submission" date="2016-04" db="EMBL/GenBank/DDBJ databases">
        <title>A degradative enzymes factory behind the ericoid mycorrhizal symbiosis.</title>
        <authorList>
            <consortium name="DOE Joint Genome Institute"/>
            <person name="Martino E."/>
            <person name="Morin E."/>
            <person name="Grelet G."/>
            <person name="Kuo A."/>
            <person name="Kohler A."/>
            <person name="Daghino S."/>
            <person name="Barry K."/>
            <person name="Choi C."/>
            <person name="Cichocki N."/>
            <person name="Clum A."/>
            <person name="Copeland A."/>
            <person name="Hainaut M."/>
            <person name="Haridas S."/>
            <person name="Labutti K."/>
            <person name="Lindquist E."/>
            <person name="Lipzen A."/>
            <person name="Khouja H.-R."/>
            <person name="Murat C."/>
            <person name="Ohm R."/>
            <person name="Olson A."/>
            <person name="Spatafora J."/>
            <person name="Veneault-Fourrey C."/>
            <person name="Henrissat B."/>
            <person name="Grigoriev I."/>
            <person name="Martin F."/>
            <person name="Perotto S."/>
        </authorList>
    </citation>
    <scope>NUCLEOTIDE SEQUENCE [LARGE SCALE GENOMIC DNA]</scope>
    <source>
        <strain evidence="2 3">E</strain>
    </source>
</reference>
<dbReference type="Pfam" id="PF13847">
    <property type="entry name" value="Methyltransf_31"/>
    <property type="match status" value="1"/>
</dbReference>
<keyword evidence="2" id="KW-0808">Transferase</keyword>
<name>A0A2J6TM94_9HELO</name>
<evidence type="ECO:0000313" key="2">
    <source>
        <dbReference type="EMBL" id="PMD64141.1"/>
    </source>
</evidence>
<dbReference type="Proteomes" id="UP000235371">
    <property type="component" value="Unassembled WGS sequence"/>
</dbReference>
<dbReference type="PANTHER" id="PTHR43861:SF1">
    <property type="entry name" value="TRANS-ACONITATE 2-METHYLTRANSFERASE"/>
    <property type="match status" value="1"/>
</dbReference>